<keyword evidence="1" id="KW-0472">Membrane</keyword>
<dbReference type="STRING" id="1424294.Gferi_27030"/>
<dbReference type="OrthoDB" id="1952387at2"/>
<protein>
    <recommendedName>
        <fullName evidence="4">DUF4129 domain-containing protein</fullName>
    </recommendedName>
</protein>
<accession>A0A1D8GPL0</accession>
<keyword evidence="1" id="KW-1133">Transmembrane helix</keyword>
<evidence type="ECO:0000313" key="3">
    <source>
        <dbReference type="Proteomes" id="UP000095743"/>
    </source>
</evidence>
<dbReference type="RefSeq" id="WP_069981198.1">
    <property type="nucleotide sequence ID" value="NZ_CP017269.1"/>
</dbReference>
<dbReference type="EMBL" id="CP017269">
    <property type="protein sequence ID" value="AOT72889.1"/>
    <property type="molecule type" value="Genomic_DNA"/>
</dbReference>
<feature type="transmembrane region" description="Helical" evidence="1">
    <location>
        <begin position="67"/>
        <end position="84"/>
    </location>
</feature>
<sequence>MRHILFIEPEAFKKAVDQVIESPKYIHLRSEGNVWDKVLEAIGKWFNRPSNRSYKPMPESPPISGNIWFIIIVIGLLILLYYYMAKTREDTGIKNKILYGEVIHEDTSPEYLFEKAIGFEKDGNYREAVRLYFISILLYMNEKSLCFLNESKTNMEIIKELRRKAFKGVAIFICIGDYFYYIWYGNKEVNEDRLLWYKEKVNDLFMEVKNYVQE</sequence>
<dbReference type="KEGG" id="gfe:Gferi_27030"/>
<keyword evidence="3" id="KW-1185">Reference proteome</keyword>
<name>A0A1D8GPL0_9FIRM</name>
<feature type="transmembrane region" description="Helical" evidence="1">
    <location>
        <begin position="165"/>
        <end position="184"/>
    </location>
</feature>
<evidence type="ECO:0000313" key="2">
    <source>
        <dbReference type="EMBL" id="AOT72889.1"/>
    </source>
</evidence>
<dbReference type="AlphaFoldDB" id="A0A1D8GPL0"/>
<proteinExistence type="predicted"/>
<dbReference type="Proteomes" id="UP000095743">
    <property type="component" value="Chromosome"/>
</dbReference>
<gene>
    <name evidence="2" type="ORF">Gferi_27030</name>
</gene>
<reference evidence="2 3" key="1">
    <citation type="submission" date="2016-09" db="EMBL/GenBank/DDBJ databases">
        <title>Genomic analysis reveals versatility of anaerobic energy metabolism of Geosporobacter ferrireducens IRF9 of phylum Firmicutes.</title>
        <authorList>
            <person name="Kim S.-J."/>
        </authorList>
    </citation>
    <scope>NUCLEOTIDE SEQUENCE [LARGE SCALE GENOMIC DNA]</scope>
    <source>
        <strain evidence="2 3">IRF9</strain>
    </source>
</reference>
<evidence type="ECO:0008006" key="4">
    <source>
        <dbReference type="Google" id="ProtNLM"/>
    </source>
</evidence>
<evidence type="ECO:0000256" key="1">
    <source>
        <dbReference type="SAM" id="Phobius"/>
    </source>
</evidence>
<keyword evidence="1" id="KW-0812">Transmembrane</keyword>
<organism evidence="2 3">
    <name type="scientific">Geosporobacter ferrireducens</name>
    <dbReference type="NCBI Taxonomy" id="1424294"/>
    <lineage>
        <taxon>Bacteria</taxon>
        <taxon>Bacillati</taxon>
        <taxon>Bacillota</taxon>
        <taxon>Clostridia</taxon>
        <taxon>Peptostreptococcales</taxon>
        <taxon>Thermotaleaceae</taxon>
        <taxon>Geosporobacter</taxon>
    </lineage>
</organism>